<dbReference type="Proteomes" id="UP000736335">
    <property type="component" value="Unassembled WGS sequence"/>
</dbReference>
<comment type="caution">
    <text evidence="2">The sequence shown here is derived from an EMBL/GenBank/DDBJ whole genome shotgun (WGS) entry which is preliminary data.</text>
</comment>
<proteinExistence type="predicted"/>
<reference evidence="2" key="1">
    <citation type="journal article" date="2020" name="Nat. Commun.">
        <title>Large-scale genome sequencing of mycorrhizal fungi provides insights into the early evolution of symbiotic traits.</title>
        <authorList>
            <person name="Miyauchi S."/>
            <person name="Kiss E."/>
            <person name="Kuo A."/>
            <person name="Drula E."/>
            <person name="Kohler A."/>
            <person name="Sanchez-Garcia M."/>
            <person name="Morin E."/>
            <person name="Andreopoulos B."/>
            <person name="Barry K.W."/>
            <person name="Bonito G."/>
            <person name="Buee M."/>
            <person name="Carver A."/>
            <person name="Chen C."/>
            <person name="Cichocki N."/>
            <person name="Clum A."/>
            <person name="Culley D."/>
            <person name="Crous P.W."/>
            <person name="Fauchery L."/>
            <person name="Girlanda M."/>
            <person name="Hayes R.D."/>
            <person name="Keri Z."/>
            <person name="LaButti K."/>
            <person name="Lipzen A."/>
            <person name="Lombard V."/>
            <person name="Magnuson J."/>
            <person name="Maillard F."/>
            <person name="Murat C."/>
            <person name="Nolan M."/>
            <person name="Ohm R.A."/>
            <person name="Pangilinan J."/>
            <person name="Pereira M.F."/>
            <person name="Perotto S."/>
            <person name="Peter M."/>
            <person name="Pfister S."/>
            <person name="Riley R."/>
            <person name="Sitrit Y."/>
            <person name="Stielow J.B."/>
            <person name="Szollosi G."/>
            <person name="Zifcakova L."/>
            <person name="Stursova M."/>
            <person name="Spatafora J.W."/>
            <person name="Tedersoo L."/>
            <person name="Vaario L.M."/>
            <person name="Yamada A."/>
            <person name="Yan M."/>
            <person name="Wang P."/>
            <person name="Xu J."/>
            <person name="Bruns T."/>
            <person name="Baldrian P."/>
            <person name="Vilgalys R."/>
            <person name="Dunand C."/>
            <person name="Henrissat B."/>
            <person name="Grigoriev I.V."/>
            <person name="Hibbett D."/>
            <person name="Nagy L.G."/>
            <person name="Martin F.M."/>
        </authorList>
    </citation>
    <scope>NUCLEOTIDE SEQUENCE</scope>
    <source>
        <strain evidence="2">UH-Tt-Lm1</strain>
    </source>
</reference>
<feature type="compositionally biased region" description="Low complexity" evidence="1">
    <location>
        <begin position="36"/>
        <end position="47"/>
    </location>
</feature>
<organism evidence="2 3">
    <name type="scientific">Thelephora terrestris</name>
    <dbReference type="NCBI Taxonomy" id="56493"/>
    <lineage>
        <taxon>Eukaryota</taxon>
        <taxon>Fungi</taxon>
        <taxon>Dikarya</taxon>
        <taxon>Basidiomycota</taxon>
        <taxon>Agaricomycotina</taxon>
        <taxon>Agaricomycetes</taxon>
        <taxon>Thelephorales</taxon>
        <taxon>Thelephoraceae</taxon>
        <taxon>Thelephora</taxon>
    </lineage>
</organism>
<dbReference type="AlphaFoldDB" id="A0A9P6H395"/>
<keyword evidence="3" id="KW-1185">Reference proteome</keyword>
<sequence>MSGLGREFAHGLARRELSSGECHTQTHQQRHEAWESVTPVTSATSVTRDQHHPIGRDSQIACRFFQAFERMAAQPPVLSSSGYLFCTPVCFTSPFVSPHHASPPTKAKGPSDTGVVGGFVFGSVYARPRRVSFTSVVPQGEGFDNPQYIKVEEKFSKKVRQSRIHDCIVFAGRDVFLVSAYWEGEGPQQSRGGRMPRPRVAGRDRCRSGWAVRHLLQTVSKFIGRSSPSTNTVSLWGIRSPQISWPLSDLSCAPMHDRAPVFVTSESSITYHGTVTLKAGHHGYLPSLLGGQGGSRFAPELVTRKRFPFRRYSFQEDGSLVVRVKHLNRDGRPRPYTKPAYAETSAQALEPWTGQPLSSFHHPHPPLAATVSLVPFKHERPFPSGHRGATIWYSTQSYSDVLGPPSGIPGIAGNLYIHKNLSTSTQQIWLFDRDARWITVSGVAKAIHPTIVDRVLSIRSDGSPNWVTTAGFTNVQSRLKTRTDV</sequence>
<name>A0A9P6H395_9AGAM</name>
<evidence type="ECO:0000256" key="1">
    <source>
        <dbReference type="SAM" id="MobiDB-lite"/>
    </source>
</evidence>
<gene>
    <name evidence="2" type="ORF">BJ322DRAFT_1025198</name>
</gene>
<dbReference type="EMBL" id="WIUZ02000023">
    <property type="protein sequence ID" value="KAF9778510.1"/>
    <property type="molecule type" value="Genomic_DNA"/>
</dbReference>
<protein>
    <submittedName>
        <fullName evidence="2">Uncharacterized protein</fullName>
    </submittedName>
</protein>
<evidence type="ECO:0000313" key="2">
    <source>
        <dbReference type="EMBL" id="KAF9778510.1"/>
    </source>
</evidence>
<evidence type="ECO:0000313" key="3">
    <source>
        <dbReference type="Proteomes" id="UP000736335"/>
    </source>
</evidence>
<accession>A0A9P6H395</accession>
<reference evidence="2" key="2">
    <citation type="submission" date="2020-11" db="EMBL/GenBank/DDBJ databases">
        <authorList>
            <consortium name="DOE Joint Genome Institute"/>
            <person name="Kuo A."/>
            <person name="Miyauchi S."/>
            <person name="Kiss E."/>
            <person name="Drula E."/>
            <person name="Kohler A."/>
            <person name="Sanchez-Garcia M."/>
            <person name="Andreopoulos B."/>
            <person name="Barry K.W."/>
            <person name="Bonito G."/>
            <person name="Buee M."/>
            <person name="Carver A."/>
            <person name="Chen C."/>
            <person name="Cichocki N."/>
            <person name="Clum A."/>
            <person name="Culley D."/>
            <person name="Crous P.W."/>
            <person name="Fauchery L."/>
            <person name="Girlanda M."/>
            <person name="Hayes R."/>
            <person name="Keri Z."/>
            <person name="Labutti K."/>
            <person name="Lipzen A."/>
            <person name="Lombard V."/>
            <person name="Magnuson J."/>
            <person name="Maillard F."/>
            <person name="Morin E."/>
            <person name="Murat C."/>
            <person name="Nolan M."/>
            <person name="Ohm R."/>
            <person name="Pangilinan J."/>
            <person name="Pereira M."/>
            <person name="Perotto S."/>
            <person name="Peter M."/>
            <person name="Riley R."/>
            <person name="Sitrit Y."/>
            <person name="Stielow B."/>
            <person name="Szollosi G."/>
            <person name="Zifcakova L."/>
            <person name="Stursova M."/>
            <person name="Spatafora J.W."/>
            <person name="Tedersoo L."/>
            <person name="Vaario L.-M."/>
            <person name="Yamada A."/>
            <person name="Yan M."/>
            <person name="Wang P."/>
            <person name="Xu J."/>
            <person name="Bruns T."/>
            <person name="Baldrian P."/>
            <person name="Vilgalys R."/>
            <person name="Henrissat B."/>
            <person name="Grigoriev I.V."/>
            <person name="Hibbett D."/>
            <person name="Nagy L.G."/>
            <person name="Martin F.M."/>
        </authorList>
    </citation>
    <scope>NUCLEOTIDE SEQUENCE</scope>
    <source>
        <strain evidence="2">UH-Tt-Lm1</strain>
    </source>
</reference>
<feature type="region of interest" description="Disordered" evidence="1">
    <location>
        <begin position="15"/>
        <end position="52"/>
    </location>
</feature>